<organism evidence="1 2">
    <name type="scientific">Neobacillus cucumis</name>
    <dbReference type="NCBI Taxonomy" id="1740721"/>
    <lineage>
        <taxon>Bacteria</taxon>
        <taxon>Bacillati</taxon>
        <taxon>Bacillota</taxon>
        <taxon>Bacilli</taxon>
        <taxon>Bacillales</taxon>
        <taxon>Bacillaceae</taxon>
        <taxon>Neobacillus</taxon>
    </lineage>
</organism>
<sequence length="67" mass="7506">MKILLNGESIQLPDDIVAVSDLLKHYEIHDKVVVVEVNGEILTKENHQSTRLSDKDRIEIVHFVGGG</sequence>
<dbReference type="SUPFAM" id="SSF54285">
    <property type="entry name" value="MoaD/ThiS"/>
    <property type="match status" value="1"/>
</dbReference>
<dbReference type="PANTHER" id="PTHR34472:SF1">
    <property type="entry name" value="SULFUR CARRIER PROTEIN THIS"/>
    <property type="match status" value="1"/>
</dbReference>
<dbReference type="RefSeq" id="WP_101652140.1">
    <property type="nucleotide sequence ID" value="NZ_PGVE01000103.1"/>
</dbReference>
<reference evidence="1 2" key="1">
    <citation type="submission" date="2017-11" db="EMBL/GenBank/DDBJ databases">
        <title>Comparitive Functional Genomics of Dry Heat Resistant strains isolated from the Viking Spacecraft.</title>
        <authorList>
            <person name="Seuylemezian A."/>
            <person name="Cooper K."/>
            <person name="Vaishampayan P."/>
        </authorList>
    </citation>
    <scope>NUCLEOTIDE SEQUENCE [LARGE SCALE GENOMIC DNA]</scope>
    <source>
        <strain evidence="1 2">V32-6</strain>
    </source>
</reference>
<name>A0A2N5H6K9_9BACI</name>
<dbReference type="InterPro" id="IPR012675">
    <property type="entry name" value="Beta-grasp_dom_sf"/>
</dbReference>
<dbReference type="AlphaFoldDB" id="A0A2N5H6K9"/>
<dbReference type="PANTHER" id="PTHR34472">
    <property type="entry name" value="SULFUR CARRIER PROTEIN THIS"/>
    <property type="match status" value="1"/>
</dbReference>
<dbReference type="InterPro" id="IPR003749">
    <property type="entry name" value="ThiS/MoaD-like"/>
</dbReference>
<dbReference type="CDD" id="cd00565">
    <property type="entry name" value="Ubl_ThiS"/>
    <property type="match status" value="1"/>
</dbReference>
<dbReference type="InterPro" id="IPR010035">
    <property type="entry name" value="Thi_S"/>
</dbReference>
<accession>A0A2N5H6K9</accession>
<gene>
    <name evidence="1" type="primary">thiS</name>
    <name evidence="1" type="ORF">CVD27_26655</name>
</gene>
<dbReference type="NCBIfam" id="TIGR01683">
    <property type="entry name" value="thiS"/>
    <property type="match status" value="1"/>
</dbReference>
<keyword evidence="2" id="KW-1185">Reference proteome</keyword>
<dbReference type="Pfam" id="PF02597">
    <property type="entry name" value="ThiS"/>
    <property type="match status" value="1"/>
</dbReference>
<comment type="caution">
    <text evidence="1">The sequence shown here is derived from an EMBL/GenBank/DDBJ whole genome shotgun (WGS) entry which is preliminary data.</text>
</comment>
<protein>
    <submittedName>
        <fullName evidence="1">Thiamine biosynthesis protein ThiS</fullName>
    </submittedName>
</protein>
<dbReference type="OrthoDB" id="9798559at2"/>
<dbReference type="EMBL" id="PGVE01000103">
    <property type="protein sequence ID" value="PLS01167.1"/>
    <property type="molecule type" value="Genomic_DNA"/>
</dbReference>
<proteinExistence type="predicted"/>
<evidence type="ECO:0000313" key="2">
    <source>
        <dbReference type="Proteomes" id="UP000234950"/>
    </source>
</evidence>
<evidence type="ECO:0000313" key="1">
    <source>
        <dbReference type="EMBL" id="PLS01167.1"/>
    </source>
</evidence>
<dbReference type="Gene3D" id="3.10.20.30">
    <property type="match status" value="1"/>
</dbReference>
<dbReference type="InterPro" id="IPR016155">
    <property type="entry name" value="Mopterin_synth/thiamin_S_b"/>
</dbReference>
<dbReference type="Proteomes" id="UP000234950">
    <property type="component" value="Unassembled WGS sequence"/>
</dbReference>